<dbReference type="PANTHER" id="PTHR40079">
    <property type="entry name" value="MANNAN ENDO-1,4-BETA-MANNOSIDASE E-RELATED"/>
    <property type="match status" value="1"/>
</dbReference>
<evidence type="ECO:0000256" key="2">
    <source>
        <dbReference type="ARBA" id="ARBA00023295"/>
    </source>
</evidence>
<accession>A0A9K3LV85</accession>
<dbReference type="EMBL" id="JAGRRH010000006">
    <property type="protein sequence ID" value="KAG7369184.1"/>
    <property type="molecule type" value="Genomic_DNA"/>
</dbReference>
<dbReference type="GO" id="GO:0016985">
    <property type="term" value="F:mannan endo-1,4-beta-mannosidase activity"/>
    <property type="evidence" value="ECO:0007669"/>
    <property type="project" value="InterPro"/>
</dbReference>
<reference evidence="5" key="1">
    <citation type="journal article" date="2021" name="Sci. Rep.">
        <title>Diploid genomic architecture of Nitzschia inconspicua, an elite biomass production diatom.</title>
        <authorList>
            <person name="Oliver A."/>
            <person name="Podell S."/>
            <person name="Pinowska A."/>
            <person name="Traller J.C."/>
            <person name="Smith S.R."/>
            <person name="McClure R."/>
            <person name="Beliaev A."/>
            <person name="Bohutskyi P."/>
            <person name="Hill E.A."/>
            <person name="Rabines A."/>
            <person name="Zheng H."/>
            <person name="Allen L.Z."/>
            <person name="Kuo A."/>
            <person name="Grigoriev I.V."/>
            <person name="Allen A.E."/>
            <person name="Hazlebeck D."/>
            <person name="Allen E.E."/>
        </authorList>
    </citation>
    <scope>NUCLEOTIDE SEQUENCE</scope>
    <source>
        <strain evidence="5">Hildebrandi</strain>
    </source>
</reference>
<dbReference type="InterPro" id="IPR022790">
    <property type="entry name" value="GH26_dom"/>
</dbReference>
<keyword evidence="6" id="KW-1185">Reference proteome</keyword>
<evidence type="ECO:0000313" key="6">
    <source>
        <dbReference type="Proteomes" id="UP000693970"/>
    </source>
</evidence>
<keyword evidence="3" id="KW-0812">Transmembrane</keyword>
<keyword evidence="1" id="KW-0378">Hydrolase</keyword>
<dbReference type="GO" id="GO:0006080">
    <property type="term" value="P:substituted mannan metabolic process"/>
    <property type="evidence" value="ECO:0007669"/>
    <property type="project" value="InterPro"/>
</dbReference>
<name>A0A9K3LV85_9STRA</name>
<keyword evidence="3" id="KW-0472">Membrane</keyword>
<dbReference type="PANTHER" id="PTHR40079:SF4">
    <property type="entry name" value="GH26 DOMAIN-CONTAINING PROTEIN-RELATED"/>
    <property type="match status" value="1"/>
</dbReference>
<keyword evidence="2" id="KW-0326">Glycosidase</keyword>
<reference evidence="5" key="2">
    <citation type="submission" date="2021-04" db="EMBL/GenBank/DDBJ databases">
        <authorList>
            <person name="Podell S."/>
        </authorList>
    </citation>
    <scope>NUCLEOTIDE SEQUENCE</scope>
    <source>
        <strain evidence="5">Hildebrandi</strain>
    </source>
</reference>
<sequence>MKLVAENGSACRPPPGNTFLAIGQDFFSIQEYIQSQYNTSLHRTILENNRSDRAVVPAVSLQDFVPAAVLTYTDIHKLQGLTEPTDYGSGIEYTQGLVEAFPHSALQMGLWLNGTSGCQDILDGKLDSQIHALFDFIGRQSSTPKVFLRVGYEFDNPWFGFSDSPSTYQAAFRQMVADCERQLGRRKCHTKVAFVWHSWAAPRTVPSLNAFYPGNDVVDWVGVSIFQQLYPWANARKNDSDASNTFAGGSLEHVKEVLEFAKGNEKPIMIAESTPYGGIHVAATGVAKGYLDDSSSEAQNGDILWKLWYQKTIDLIERYDISMWSYINCDWDSQPMWRGIGFGDTRISSSQLITMNWWEQVMKKPTRFLNRIQCKDSNLDVDTAHSPRVSADTLARARVFDTSNHNFSLRRHHMKHLLLASTAIIIVMAYYWHRRIRGQQRLLDSQQRFSRSTSTVYGSMDARNYQSR</sequence>
<dbReference type="PROSITE" id="PS51764">
    <property type="entry name" value="GH26"/>
    <property type="match status" value="1"/>
</dbReference>
<dbReference type="OrthoDB" id="199103at2759"/>
<dbReference type="InterPro" id="IPR000805">
    <property type="entry name" value="Glyco_hydro_26"/>
</dbReference>
<dbReference type="AlphaFoldDB" id="A0A9K3LV85"/>
<dbReference type="Proteomes" id="UP000693970">
    <property type="component" value="Unassembled WGS sequence"/>
</dbReference>
<feature type="transmembrane region" description="Helical" evidence="3">
    <location>
        <begin position="414"/>
        <end position="432"/>
    </location>
</feature>
<feature type="domain" description="GH26" evidence="4">
    <location>
        <begin position="9"/>
        <end position="356"/>
    </location>
</feature>
<gene>
    <name evidence="5" type="ORF">IV203_031927</name>
</gene>
<organism evidence="5 6">
    <name type="scientific">Nitzschia inconspicua</name>
    <dbReference type="NCBI Taxonomy" id="303405"/>
    <lineage>
        <taxon>Eukaryota</taxon>
        <taxon>Sar</taxon>
        <taxon>Stramenopiles</taxon>
        <taxon>Ochrophyta</taxon>
        <taxon>Bacillariophyta</taxon>
        <taxon>Bacillariophyceae</taxon>
        <taxon>Bacillariophycidae</taxon>
        <taxon>Bacillariales</taxon>
        <taxon>Bacillariaceae</taxon>
        <taxon>Nitzschia</taxon>
    </lineage>
</organism>
<evidence type="ECO:0000256" key="3">
    <source>
        <dbReference type="SAM" id="Phobius"/>
    </source>
</evidence>
<keyword evidence="3" id="KW-1133">Transmembrane helix</keyword>
<evidence type="ECO:0000256" key="1">
    <source>
        <dbReference type="ARBA" id="ARBA00022801"/>
    </source>
</evidence>
<proteinExistence type="predicted"/>
<evidence type="ECO:0000259" key="4">
    <source>
        <dbReference type="PROSITE" id="PS51764"/>
    </source>
</evidence>
<protein>
    <submittedName>
        <fullName evidence="5">Cellulase H protein</fullName>
    </submittedName>
</protein>
<comment type="caution">
    <text evidence="5">The sequence shown here is derived from an EMBL/GenBank/DDBJ whole genome shotgun (WGS) entry which is preliminary data.</text>
</comment>
<evidence type="ECO:0000313" key="5">
    <source>
        <dbReference type="EMBL" id="KAG7369184.1"/>
    </source>
</evidence>